<gene>
    <name evidence="2" type="ORF">CMV_022324</name>
</gene>
<sequence>MESAFELKASGKQHKIGTQECYQNSLHVVFFTLFFSVVYFLLTRWREKIRNSTPLHVLNLFKIVAIFAFVTSFIYLLGFSGIDFVQSILRPSTDLWPKEDEINDAQNTEEITLKEDSRKVPCLTFSIISELFAGIFSYLFPVTPALIGNALLITT</sequence>
<evidence type="ECO:0000256" key="1">
    <source>
        <dbReference type="SAM" id="Phobius"/>
    </source>
</evidence>
<dbReference type="GO" id="GO:0015936">
    <property type="term" value="P:coenzyme A metabolic process"/>
    <property type="evidence" value="ECO:0007669"/>
    <property type="project" value="InterPro"/>
</dbReference>
<dbReference type="GO" id="GO:0005789">
    <property type="term" value="C:endoplasmic reticulum membrane"/>
    <property type="evidence" value="ECO:0007669"/>
    <property type="project" value="TreeGrafter"/>
</dbReference>
<dbReference type="PANTHER" id="PTHR10572:SF44">
    <property type="entry name" value="3-HYDROXY-3-METHYLGLUTARYL-COENZYME A REDUCTASE 1"/>
    <property type="match status" value="1"/>
</dbReference>
<proteinExistence type="predicted"/>
<dbReference type="Proteomes" id="UP000737018">
    <property type="component" value="Unassembled WGS sequence"/>
</dbReference>
<name>A0A8J4QE21_9ROSI</name>
<keyword evidence="1" id="KW-0472">Membrane</keyword>
<organism evidence="2 3">
    <name type="scientific">Castanea mollissima</name>
    <name type="common">Chinese chestnut</name>
    <dbReference type="NCBI Taxonomy" id="60419"/>
    <lineage>
        <taxon>Eukaryota</taxon>
        <taxon>Viridiplantae</taxon>
        <taxon>Streptophyta</taxon>
        <taxon>Embryophyta</taxon>
        <taxon>Tracheophyta</taxon>
        <taxon>Spermatophyta</taxon>
        <taxon>Magnoliopsida</taxon>
        <taxon>eudicotyledons</taxon>
        <taxon>Gunneridae</taxon>
        <taxon>Pentapetalae</taxon>
        <taxon>rosids</taxon>
        <taxon>fabids</taxon>
        <taxon>Fagales</taxon>
        <taxon>Fagaceae</taxon>
        <taxon>Castanea</taxon>
    </lineage>
</organism>
<evidence type="ECO:0000313" key="3">
    <source>
        <dbReference type="Proteomes" id="UP000737018"/>
    </source>
</evidence>
<protein>
    <submittedName>
        <fullName evidence="2">Uncharacterized protein</fullName>
    </submittedName>
</protein>
<keyword evidence="1" id="KW-0812">Transmembrane</keyword>
<dbReference type="OrthoDB" id="1699353at2759"/>
<dbReference type="PANTHER" id="PTHR10572">
    <property type="entry name" value="3-HYDROXY-3-METHYLGLUTARYL-COENZYME A REDUCTASE"/>
    <property type="match status" value="1"/>
</dbReference>
<comment type="caution">
    <text evidence="2">The sequence shown here is derived from an EMBL/GenBank/DDBJ whole genome shotgun (WGS) entry which is preliminary data.</text>
</comment>
<dbReference type="GO" id="GO:0004420">
    <property type="term" value="F:hydroxymethylglutaryl-CoA reductase (NADPH) activity"/>
    <property type="evidence" value="ECO:0007669"/>
    <property type="project" value="InterPro"/>
</dbReference>
<dbReference type="GO" id="GO:0005778">
    <property type="term" value="C:peroxisomal membrane"/>
    <property type="evidence" value="ECO:0007669"/>
    <property type="project" value="TreeGrafter"/>
</dbReference>
<dbReference type="EMBL" id="JRKL02004653">
    <property type="protein sequence ID" value="KAF3952080.1"/>
    <property type="molecule type" value="Genomic_DNA"/>
</dbReference>
<dbReference type="GO" id="GO:0016126">
    <property type="term" value="P:sterol biosynthetic process"/>
    <property type="evidence" value="ECO:0007669"/>
    <property type="project" value="TreeGrafter"/>
</dbReference>
<dbReference type="InterPro" id="IPR002202">
    <property type="entry name" value="HMG_CoA_Rdtase"/>
</dbReference>
<dbReference type="GO" id="GO:0008299">
    <property type="term" value="P:isoprenoid biosynthetic process"/>
    <property type="evidence" value="ECO:0007669"/>
    <property type="project" value="TreeGrafter"/>
</dbReference>
<dbReference type="AlphaFoldDB" id="A0A8J4QE21"/>
<keyword evidence="1" id="KW-1133">Transmembrane helix</keyword>
<reference evidence="2" key="1">
    <citation type="submission" date="2020-03" db="EMBL/GenBank/DDBJ databases">
        <title>Castanea mollissima Vanexum genome sequencing.</title>
        <authorList>
            <person name="Staton M."/>
        </authorList>
    </citation>
    <scope>NUCLEOTIDE SEQUENCE</scope>
    <source>
        <tissue evidence="2">Leaf</tissue>
    </source>
</reference>
<keyword evidence="3" id="KW-1185">Reference proteome</keyword>
<feature type="transmembrane region" description="Helical" evidence="1">
    <location>
        <begin position="131"/>
        <end position="153"/>
    </location>
</feature>
<feature type="transmembrane region" description="Helical" evidence="1">
    <location>
        <begin position="63"/>
        <end position="82"/>
    </location>
</feature>
<feature type="transmembrane region" description="Helical" evidence="1">
    <location>
        <begin position="25"/>
        <end position="42"/>
    </location>
</feature>
<evidence type="ECO:0000313" key="2">
    <source>
        <dbReference type="EMBL" id="KAF3952080.1"/>
    </source>
</evidence>
<accession>A0A8J4QE21</accession>